<evidence type="ECO:0000313" key="3">
    <source>
        <dbReference type="Proteomes" id="UP000320496"/>
    </source>
</evidence>
<reference evidence="2 3" key="1">
    <citation type="submission" date="2019-02" db="EMBL/GenBank/DDBJ databases">
        <title>Deep-cultivation of Planctomycetes and their phenomic and genomic characterization uncovers novel biology.</title>
        <authorList>
            <person name="Wiegand S."/>
            <person name="Jogler M."/>
            <person name="Boedeker C."/>
            <person name="Pinto D."/>
            <person name="Vollmers J."/>
            <person name="Rivas-Marin E."/>
            <person name="Kohn T."/>
            <person name="Peeters S.H."/>
            <person name="Heuer A."/>
            <person name="Rast P."/>
            <person name="Oberbeckmann S."/>
            <person name="Bunk B."/>
            <person name="Jeske O."/>
            <person name="Meyerdierks A."/>
            <person name="Storesund J.E."/>
            <person name="Kallscheuer N."/>
            <person name="Luecker S."/>
            <person name="Lage O.M."/>
            <person name="Pohl T."/>
            <person name="Merkel B.J."/>
            <person name="Hornburger P."/>
            <person name="Mueller R.-W."/>
            <person name="Bruemmer F."/>
            <person name="Labrenz M."/>
            <person name="Spormann A.M."/>
            <person name="Op den Camp H."/>
            <person name="Overmann J."/>
            <person name="Amann R."/>
            <person name="Jetten M.S.M."/>
            <person name="Mascher T."/>
            <person name="Medema M.H."/>
            <person name="Devos D.P."/>
            <person name="Kaster A.-K."/>
            <person name="Ovreas L."/>
            <person name="Rohde M."/>
            <person name="Galperin M.Y."/>
            <person name="Jogler C."/>
        </authorList>
    </citation>
    <scope>NUCLEOTIDE SEQUENCE [LARGE SCALE GENOMIC DNA]</scope>
    <source>
        <strain evidence="2 3">Mal4</strain>
    </source>
</reference>
<evidence type="ECO:0000259" key="1">
    <source>
        <dbReference type="PROSITE" id="PS51733"/>
    </source>
</evidence>
<dbReference type="PROSITE" id="PS51733">
    <property type="entry name" value="BPL_LPL_CATALYTIC"/>
    <property type="match status" value="1"/>
</dbReference>
<dbReference type="AlphaFoldDB" id="A0A517Z872"/>
<evidence type="ECO:0000313" key="2">
    <source>
        <dbReference type="EMBL" id="QDU38677.1"/>
    </source>
</evidence>
<dbReference type="PANTHER" id="PTHR43679:SF2">
    <property type="entry name" value="OCTANOYL-[GCVH]:PROTEIN N-OCTANOYLTRANSFERASE"/>
    <property type="match status" value="1"/>
</dbReference>
<feature type="domain" description="BPL/LPL catalytic" evidence="1">
    <location>
        <begin position="30"/>
        <end position="214"/>
    </location>
</feature>
<dbReference type="KEGG" id="mri:Mal4_30070"/>
<dbReference type="Pfam" id="PF21948">
    <property type="entry name" value="LplA-B_cat"/>
    <property type="match status" value="1"/>
</dbReference>
<keyword evidence="2" id="KW-0808">Transferase</keyword>
<name>A0A517Z872_9PLAN</name>
<proteinExistence type="predicted"/>
<dbReference type="RefSeq" id="WP_197443479.1">
    <property type="nucleotide sequence ID" value="NZ_CP036275.1"/>
</dbReference>
<dbReference type="SUPFAM" id="SSF55681">
    <property type="entry name" value="Class II aaRS and biotin synthetases"/>
    <property type="match status" value="1"/>
</dbReference>
<dbReference type="Gene3D" id="3.30.930.10">
    <property type="entry name" value="Bira Bifunctional Protein, Domain 2"/>
    <property type="match status" value="1"/>
</dbReference>
<dbReference type="Proteomes" id="UP000320496">
    <property type="component" value="Chromosome"/>
</dbReference>
<dbReference type="EC" id="2.3.1.181" evidence="2"/>
<accession>A0A517Z872</accession>
<dbReference type="GO" id="GO:0033819">
    <property type="term" value="F:lipoyl(octanoyl) transferase activity"/>
    <property type="evidence" value="ECO:0007669"/>
    <property type="project" value="UniProtKB-EC"/>
</dbReference>
<dbReference type="InterPro" id="IPR004143">
    <property type="entry name" value="BPL_LPL_catalytic"/>
</dbReference>
<gene>
    <name evidence="2" type="primary">lipM</name>
    <name evidence="2" type="ORF">Mal4_30070</name>
</gene>
<protein>
    <submittedName>
        <fullName evidence="2">Octanoyltransferase LipM</fullName>
        <ecNumber evidence="2">2.3.1.181</ecNumber>
    </submittedName>
</protein>
<dbReference type="PANTHER" id="PTHR43679">
    <property type="entry name" value="OCTANOYLTRANSFERASE LIPM-RELATED"/>
    <property type="match status" value="1"/>
</dbReference>
<organism evidence="2 3">
    <name type="scientific">Maioricimonas rarisocia</name>
    <dbReference type="NCBI Taxonomy" id="2528026"/>
    <lineage>
        <taxon>Bacteria</taxon>
        <taxon>Pseudomonadati</taxon>
        <taxon>Planctomycetota</taxon>
        <taxon>Planctomycetia</taxon>
        <taxon>Planctomycetales</taxon>
        <taxon>Planctomycetaceae</taxon>
        <taxon>Maioricimonas</taxon>
    </lineage>
</organism>
<sequence>MRCRLLIDDTAGSGSWNMAVDETLLESARSGTDVTLRWYRWQEATVSLGYFQKSRAHDRDRFGTLPLVRRLSGGGAILHHHELTYSCTIGPQHPLAEDPTRLYEQVHAAIIDVLADFGVPSAMRGEKIDEVEHLFLCFGRGDSRDVVMDGHKVLGSAQRRRRGAILQHGSLLLRKSVHAEEFPGVCELSGIDIPKDELLPALATRVSESLATSIEPGTLTDQEQALAEELEEHKYRLLDWSAPRPALAHNVAPR</sequence>
<dbReference type="InterPro" id="IPR050664">
    <property type="entry name" value="Octanoyltrans_LipM/LipL"/>
</dbReference>
<keyword evidence="3" id="KW-1185">Reference proteome</keyword>
<dbReference type="InterPro" id="IPR045864">
    <property type="entry name" value="aa-tRNA-synth_II/BPL/LPL"/>
</dbReference>
<keyword evidence="2" id="KW-0012">Acyltransferase</keyword>
<dbReference type="EMBL" id="CP036275">
    <property type="protein sequence ID" value="QDU38677.1"/>
    <property type="molecule type" value="Genomic_DNA"/>
</dbReference>